<feature type="non-terminal residue" evidence="1">
    <location>
        <position position="1"/>
    </location>
</feature>
<dbReference type="Proteomes" id="UP000257109">
    <property type="component" value="Unassembled WGS sequence"/>
</dbReference>
<sequence length="177" mass="19633">MDRNMIDAASGGALMDKTPVATRYLILNMASSTQQFGTRGAVISRVVKEVGTIDNLRLENQLIELASLVRQFASALLRVCGICTSVEHPTYMCPTLQETELDNVESVGAISGYQYGRQSYSSWQYDSQQFRRKQYQLKQLSAANSKISGTIILPTIETIGSTMGQFTFNGRVDEEDE</sequence>
<name>A0A371H3K4_MUCPR</name>
<evidence type="ECO:0000313" key="2">
    <source>
        <dbReference type="Proteomes" id="UP000257109"/>
    </source>
</evidence>
<proteinExistence type="predicted"/>
<protein>
    <submittedName>
        <fullName evidence="1">Uncharacterized protein</fullName>
    </submittedName>
</protein>
<dbReference type="OrthoDB" id="694103at2759"/>
<evidence type="ECO:0000313" key="1">
    <source>
        <dbReference type="EMBL" id="RDX97400.1"/>
    </source>
</evidence>
<reference evidence="1" key="1">
    <citation type="submission" date="2018-05" db="EMBL/GenBank/DDBJ databases">
        <title>Draft genome of Mucuna pruriens seed.</title>
        <authorList>
            <person name="Nnadi N.E."/>
            <person name="Vos R."/>
            <person name="Hasami M.H."/>
            <person name="Devisetty U.K."/>
            <person name="Aguiy J.C."/>
        </authorList>
    </citation>
    <scope>NUCLEOTIDE SEQUENCE [LARGE SCALE GENOMIC DNA]</scope>
    <source>
        <strain evidence="1">JCA_2017</strain>
    </source>
</reference>
<gene>
    <name evidence="1" type="ORF">CR513_19830</name>
</gene>
<organism evidence="1 2">
    <name type="scientific">Mucuna pruriens</name>
    <name type="common">Velvet bean</name>
    <name type="synonym">Dolichos pruriens</name>
    <dbReference type="NCBI Taxonomy" id="157652"/>
    <lineage>
        <taxon>Eukaryota</taxon>
        <taxon>Viridiplantae</taxon>
        <taxon>Streptophyta</taxon>
        <taxon>Embryophyta</taxon>
        <taxon>Tracheophyta</taxon>
        <taxon>Spermatophyta</taxon>
        <taxon>Magnoliopsida</taxon>
        <taxon>eudicotyledons</taxon>
        <taxon>Gunneridae</taxon>
        <taxon>Pentapetalae</taxon>
        <taxon>rosids</taxon>
        <taxon>fabids</taxon>
        <taxon>Fabales</taxon>
        <taxon>Fabaceae</taxon>
        <taxon>Papilionoideae</taxon>
        <taxon>50 kb inversion clade</taxon>
        <taxon>NPAAA clade</taxon>
        <taxon>indigoferoid/millettioid clade</taxon>
        <taxon>Phaseoleae</taxon>
        <taxon>Mucuna</taxon>
    </lineage>
</organism>
<accession>A0A371H3K4</accession>
<comment type="caution">
    <text evidence="1">The sequence shown here is derived from an EMBL/GenBank/DDBJ whole genome shotgun (WGS) entry which is preliminary data.</text>
</comment>
<keyword evidence="2" id="KW-1185">Reference proteome</keyword>
<dbReference type="EMBL" id="QJKJ01003667">
    <property type="protein sequence ID" value="RDX97400.1"/>
    <property type="molecule type" value="Genomic_DNA"/>
</dbReference>
<dbReference type="AlphaFoldDB" id="A0A371H3K4"/>